<dbReference type="KEGG" id="gtt:GUITHDRAFT_106331"/>
<evidence type="ECO:0000313" key="6">
    <source>
        <dbReference type="EnsemblProtists" id="EKX47777"/>
    </source>
</evidence>
<dbReference type="SMART" id="SM00612">
    <property type="entry name" value="Kelch"/>
    <property type="match status" value="6"/>
</dbReference>
<dbReference type="InterPro" id="IPR011705">
    <property type="entry name" value="BACK"/>
</dbReference>
<dbReference type="OrthoDB" id="19132at2759"/>
<reference evidence="5 7" key="1">
    <citation type="journal article" date="2012" name="Nature">
        <title>Algal genomes reveal evolutionary mosaicism and the fate of nucleomorphs.</title>
        <authorList>
            <consortium name="DOE Joint Genome Institute"/>
            <person name="Curtis B.A."/>
            <person name="Tanifuji G."/>
            <person name="Burki F."/>
            <person name="Gruber A."/>
            <person name="Irimia M."/>
            <person name="Maruyama S."/>
            <person name="Arias M.C."/>
            <person name="Ball S.G."/>
            <person name="Gile G.H."/>
            <person name="Hirakawa Y."/>
            <person name="Hopkins J.F."/>
            <person name="Kuo A."/>
            <person name="Rensing S.A."/>
            <person name="Schmutz J."/>
            <person name="Symeonidi A."/>
            <person name="Elias M."/>
            <person name="Eveleigh R.J."/>
            <person name="Herman E.K."/>
            <person name="Klute M.J."/>
            <person name="Nakayama T."/>
            <person name="Obornik M."/>
            <person name="Reyes-Prieto A."/>
            <person name="Armbrust E.V."/>
            <person name="Aves S.J."/>
            <person name="Beiko R.G."/>
            <person name="Coutinho P."/>
            <person name="Dacks J.B."/>
            <person name="Durnford D.G."/>
            <person name="Fast N.M."/>
            <person name="Green B.R."/>
            <person name="Grisdale C.J."/>
            <person name="Hempel F."/>
            <person name="Henrissat B."/>
            <person name="Hoppner M.P."/>
            <person name="Ishida K."/>
            <person name="Kim E."/>
            <person name="Koreny L."/>
            <person name="Kroth P.G."/>
            <person name="Liu Y."/>
            <person name="Malik S.B."/>
            <person name="Maier U.G."/>
            <person name="McRose D."/>
            <person name="Mock T."/>
            <person name="Neilson J.A."/>
            <person name="Onodera N.T."/>
            <person name="Poole A.M."/>
            <person name="Pritham E.J."/>
            <person name="Richards T.A."/>
            <person name="Rocap G."/>
            <person name="Roy S.W."/>
            <person name="Sarai C."/>
            <person name="Schaack S."/>
            <person name="Shirato S."/>
            <person name="Slamovits C.H."/>
            <person name="Spencer D.F."/>
            <person name="Suzuki S."/>
            <person name="Worden A.Z."/>
            <person name="Zauner S."/>
            <person name="Barry K."/>
            <person name="Bell C."/>
            <person name="Bharti A.K."/>
            <person name="Crow J.A."/>
            <person name="Grimwood J."/>
            <person name="Kramer R."/>
            <person name="Lindquist E."/>
            <person name="Lucas S."/>
            <person name="Salamov A."/>
            <person name="McFadden G.I."/>
            <person name="Lane C.E."/>
            <person name="Keeling P.J."/>
            <person name="Gray M.W."/>
            <person name="Grigoriev I.V."/>
            <person name="Archibald J.M."/>
        </authorList>
    </citation>
    <scope>NUCLEOTIDE SEQUENCE</scope>
    <source>
        <strain evidence="5 7">CCMP2712</strain>
    </source>
</reference>
<evidence type="ECO:0000256" key="3">
    <source>
        <dbReference type="SAM" id="MobiDB-lite"/>
    </source>
</evidence>
<dbReference type="Pfam" id="PF07707">
    <property type="entry name" value="BACK"/>
    <property type="match status" value="1"/>
</dbReference>
<dbReference type="HOGENOM" id="CLU_004253_14_2_1"/>
<dbReference type="PaxDb" id="55529-EKX47777"/>
<dbReference type="Gene3D" id="3.30.710.10">
    <property type="entry name" value="Potassium Channel Kv1.1, Chain A"/>
    <property type="match status" value="1"/>
</dbReference>
<evidence type="ECO:0000256" key="2">
    <source>
        <dbReference type="ARBA" id="ARBA00022737"/>
    </source>
</evidence>
<protein>
    <recommendedName>
        <fullName evidence="4">BACK domain-containing protein</fullName>
    </recommendedName>
</protein>
<dbReference type="EMBL" id="JH992988">
    <property type="protein sequence ID" value="EKX47777.1"/>
    <property type="molecule type" value="Genomic_DNA"/>
</dbReference>
<dbReference type="eggNOG" id="KOG4441">
    <property type="taxonomic scope" value="Eukaryota"/>
</dbReference>
<dbReference type="PANTHER" id="PTHR45632">
    <property type="entry name" value="LD33804P"/>
    <property type="match status" value="1"/>
</dbReference>
<feature type="domain" description="BACK" evidence="4">
    <location>
        <begin position="57"/>
        <end position="160"/>
    </location>
</feature>
<dbReference type="Pfam" id="PF01344">
    <property type="entry name" value="Kelch_1"/>
    <property type="match status" value="5"/>
</dbReference>
<dbReference type="InterPro" id="IPR006652">
    <property type="entry name" value="Kelch_1"/>
</dbReference>
<dbReference type="RefSeq" id="XP_005834757.1">
    <property type="nucleotide sequence ID" value="XM_005834700.1"/>
</dbReference>
<keyword evidence="1" id="KW-0880">Kelch repeat</keyword>
<dbReference type="Proteomes" id="UP000011087">
    <property type="component" value="Unassembled WGS sequence"/>
</dbReference>
<name>L1JHK5_GUITC</name>
<keyword evidence="2" id="KW-0677">Repeat</keyword>
<dbReference type="SUPFAM" id="SSF54695">
    <property type="entry name" value="POZ domain"/>
    <property type="match status" value="1"/>
</dbReference>
<keyword evidence="7" id="KW-1185">Reference proteome</keyword>
<evidence type="ECO:0000256" key="1">
    <source>
        <dbReference type="ARBA" id="ARBA00022441"/>
    </source>
</evidence>
<dbReference type="InterPro" id="IPR015915">
    <property type="entry name" value="Kelch-typ_b-propeller"/>
</dbReference>
<dbReference type="SUPFAM" id="SSF117281">
    <property type="entry name" value="Kelch motif"/>
    <property type="match status" value="1"/>
</dbReference>
<evidence type="ECO:0000259" key="4">
    <source>
        <dbReference type="SMART" id="SM00875"/>
    </source>
</evidence>
<proteinExistence type="predicted"/>
<organism evidence="5">
    <name type="scientific">Guillardia theta (strain CCMP2712)</name>
    <name type="common">Cryptophyte</name>
    <dbReference type="NCBI Taxonomy" id="905079"/>
    <lineage>
        <taxon>Eukaryota</taxon>
        <taxon>Cryptophyceae</taxon>
        <taxon>Pyrenomonadales</taxon>
        <taxon>Geminigeraceae</taxon>
        <taxon>Guillardia</taxon>
    </lineage>
</organism>
<dbReference type="InterPro" id="IPR000210">
    <property type="entry name" value="BTB/POZ_dom"/>
</dbReference>
<dbReference type="PANTHER" id="PTHR45632:SF3">
    <property type="entry name" value="KELCH-LIKE PROTEIN 32"/>
    <property type="match status" value="1"/>
</dbReference>
<dbReference type="AlphaFoldDB" id="L1JHK5"/>
<reference evidence="7" key="2">
    <citation type="submission" date="2012-11" db="EMBL/GenBank/DDBJ databases">
        <authorList>
            <person name="Kuo A."/>
            <person name="Curtis B.A."/>
            <person name="Tanifuji G."/>
            <person name="Burki F."/>
            <person name="Gruber A."/>
            <person name="Irimia M."/>
            <person name="Maruyama S."/>
            <person name="Arias M.C."/>
            <person name="Ball S.G."/>
            <person name="Gile G.H."/>
            <person name="Hirakawa Y."/>
            <person name="Hopkins J.F."/>
            <person name="Rensing S.A."/>
            <person name="Schmutz J."/>
            <person name="Symeonidi A."/>
            <person name="Elias M."/>
            <person name="Eveleigh R.J."/>
            <person name="Herman E.K."/>
            <person name="Klute M.J."/>
            <person name="Nakayama T."/>
            <person name="Obornik M."/>
            <person name="Reyes-Prieto A."/>
            <person name="Armbrust E.V."/>
            <person name="Aves S.J."/>
            <person name="Beiko R.G."/>
            <person name="Coutinho P."/>
            <person name="Dacks J.B."/>
            <person name="Durnford D.G."/>
            <person name="Fast N.M."/>
            <person name="Green B.R."/>
            <person name="Grisdale C."/>
            <person name="Hempe F."/>
            <person name="Henrissat B."/>
            <person name="Hoppner M.P."/>
            <person name="Ishida K.-I."/>
            <person name="Kim E."/>
            <person name="Koreny L."/>
            <person name="Kroth P.G."/>
            <person name="Liu Y."/>
            <person name="Malik S.-B."/>
            <person name="Maier U.G."/>
            <person name="McRose D."/>
            <person name="Mock T."/>
            <person name="Neilson J.A."/>
            <person name="Onodera N.T."/>
            <person name="Poole A.M."/>
            <person name="Pritham E.J."/>
            <person name="Richards T.A."/>
            <person name="Rocap G."/>
            <person name="Roy S.W."/>
            <person name="Sarai C."/>
            <person name="Schaack S."/>
            <person name="Shirato S."/>
            <person name="Slamovits C.H."/>
            <person name="Spencer D.F."/>
            <person name="Suzuki S."/>
            <person name="Worden A.Z."/>
            <person name="Zauner S."/>
            <person name="Barry K."/>
            <person name="Bell C."/>
            <person name="Bharti A.K."/>
            <person name="Crow J.A."/>
            <person name="Grimwood J."/>
            <person name="Kramer R."/>
            <person name="Lindquist E."/>
            <person name="Lucas S."/>
            <person name="Salamov A."/>
            <person name="McFadden G.I."/>
            <person name="Lane C.E."/>
            <person name="Keeling P.J."/>
            <person name="Gray M.W."/>
            <person name="Grigoriev I.V."/>
            <person name="Archibald J.M."/>
        </authorList>
    </citation>
    <scope>NUCLEOTIDE SEQUENCE</scope>
    <source>
        <strain evidence="7">CCMP2712</strain>
    </source>
</reference>
<evidence type="ECO:0000313" key="7">
    <source>
        <dbReference type="Proteomes" id="UP000011087"/>
    </source>
</evidence>
<accession>L1JHK5</accession>
<dbReference type="SMART" id="SM00875">
    <property type="entry name" value="BACK"/>
    <property type="match status" value="1"/>
</dbReference>
<sequence>MLPSTFRLVLKFLYTGEAELSAENLHGLMRAADVLGMEQLQQLCRQRVKQLLNISNCASIWGLAEDLGEEEVESKCREFVLDNFTRLLGSEGFVRAVRGRQVLELLRSEDLLLFREEDAVGFIMRWTDLDRTRRLPDAAALLREVRMGLLSRECMSELVEWLEQLYAPAPCDAPLLLLLKLLRDSHQQDLDAMEKKVRSLLESEARKEEHEQEEQEERAGATRSCLLSLSNSFRERGSKRRFLLAIGGKRGDLEVAVMSRYDTRRKVWIDMEPMSGGARYAHAVCSLRDQVYVAGGHLHSPLDTLELYDARDERWEKRATMLQPRSDFAMLVGGEKLFAIGGETTDVEVYDPERNQWSDCCPSLPLSHRSCRGTALNGRLFVLGGFDQEEDILSAVHSFDPIAMTWKAEPDMLEPRLACGAAVCCGAVYVVGGYNQLRGHLKAVDCLDPRVGRWQRTASCHLKRYDLSLANCGEMLYAMGGCDVEDACSAVVEVFDPRMNRWTFDPNMPFPLQYFGLASFESR</sequence>
<dbReference type="EnsemblProtists" id="EKX47777">
    <property type="protein sequence ID" value="EKX47777"/>
    <property type="gene ID" value="GUITHDRAFT_106331"/>
</dbReference>
<dbReference type="InterPro" id="IPR011333">
    <property type="entry name" value="SKP1/BTB/POZ_sf"/>
</dbReference>
<dbReference type="GeneID" id="17304552"/>
<dbReference type="Gene3D" id="1.25.40.420">
    <property type="match status" value="1"/>
</dbReference>
<dbReference type="STRING" id="905079.L1JHK5"/>
<dbReference type="Pfam" id="PF00651">
    <property type="entry name" value="BTB"/>
    <property type="match status" value="1"/>
</dbReference>
<evidence type="ECO:0000313" key="5">
    <source>
        <dbReference type="EMBL" id="EKX47777.1"/>
    </source>
</evidence>
<dbReference type="OMA" id="FNSWIHL"/>
<feature type="region of interest" description="Disordered" evidence="3">
    <location>
        <begin position="202"/>
        <end position="221"/>
    </location>
</feature>
<dbReference type="Gene3D" id="2.120.10.80">
    <property type="entry name" value="Kelch-type beta propeller"/>
    <property type="match status" value="2"/>
</dbReference>
<reference evidence="6" key="3">
    <citation type="submission" date="2015-06" db="UniProtKB">
        <authorList>
            <consortium name="EnsemblProtists"/>
        </authorList>
    </citation>
    <scope>IDENTIFICATION</scope>
</reference>
<gene>
    <name evidence="5" type="ORF">GUITHDRAFT_106331</name>
</gene>